<dbReference type="EMBL" id="BMZQ01000002">
    <property type="protein sequence ID" value="GHD14138.1"/>
    <property type="molecule type" value="Genomic_DNA"/>
</dbReference>
<comment type="caution">
    <text evidence="3">The sequence shown here is derived from an EMBL/GenBank/DDBJ whole genome shotgun (WGS) entry which is preliminary data.</text>
</comment>
<feature type="compositionally biased region" description="Polar residues" evidence="1">
    <location>
        <begin position="40"/>
        <end position="86"/>
    </location>
</feature>
<proteinExistence type="predicted"/>
<feature type="chain" id="PRO_5035282826" description="DUF4124 domain-containing protein" evidence="2">
    <location>
        <begin position="23"/>
        <end position="110"/>
    </location>
</feature>
<keyword evidence="2" id="KW-0732">Signal</keyword>
<evidence type="ECO:0000313" key="3">
    <source>
        <dbReference type="EMBL" id="GHD14138.1"/>
    </source>
</evidence>
<sequence>MIRVPTLALAVLIALPAAPALAQNCRAIGSSYFCADGRSGQRSPTTPSLNSQTRNSPLGNQRYTNPQKRAKSPDNSLYPTNPNSTRRLGDTVYNRDGSKCRTVGTSMTCQ</sequence>
<keyword evidence="4" id="KW-1185">Reference proteome</keyword>
<dbReference type="RefSeq" id="WP_189503388.1">
    <property type="nucleotide sequence ID" value="NZ_BMZQ01000002.1"/>
</dbReference>
<evidence type="ECO:0000256" key="2">
    <source>
        <dbReference type="SAM" id="SignalP"/>
    </source>
</evidence>
<reference evidence="3" key="1">
    <citation type="journal article" date="2014" name="Int. J. Syst. Evol. Microbiol.">
        <title>Complete genome sequence of Corynebacterium casei LMG S-19264T (=DSM 44701T), isolated from a smear-ripened cheese.</title>
        <authorList>
            <consortium name="US DOE Joint Genome Institute (JGI-PGF)"/>
            <person name="Walter F."/>
            <person name="Albersmeier A."/>
            <person name="Kalinowski J."/>
            <person name="Ruckert C."/>
        </authorList>
    </citation>
    <scope>NUCLEOTIDE SEQUENCE</scope>
    <source>
        <strain evidence="3">KCTC 42249</strain>
    </source>
</reference>
<protein>
    <recommendedName>
        <fullName evidence="5">DUF4124 domain-containing protein</fullName>
    </recommendedName>
</protein>
<dbReference type="Proteomes" id="UP000630142">
    <property type="component" value="Unassembled WGS sequence"/>
</dbReference>
<evidence type="ECO:0008006" key="5">
    <source>
        <dbReference type="Google" id="ProtNLM"/>
    </source>
</evidence>
<name>A0A8J3DPB1_9HYPH</name>
<dbReference type="AlphaFoldDB" id="A0A8J3DPB1"/>
<gene>
    <name evidence="3" type="ORF">GCM10016234_19390</name>
</gene>
<feature type="region of interest" description="Disordered" evidence="1">
    <location>
        <begin position="36"/>
        <end position="97"/>
    </location>
</feature>
<feature type="signal peptide" evidence="2">
    <location>
        <begin position="1"/>
        <end position="22"/>
    </location>
</feature>
<reference evidence="3" key="2">
    <citation type="submission" date="2020-09" db="EMBL/GenBank/DDBJ databases">
        <authorList>
            <person name="Sun Q."/>
            <person name="Kim S."/>
        </authorList>
    </citation>
    <scope>NUCLEOTIDE SEQUENCE</scope>
    <source>
        <strain evidence="3">KCTC 42249</strain>
    </source>
</reference>
<evidence type="ECO:0000256" key="1">
    <source>
        <dbReference type="SAM" id="MobiDB-lite"/>
    </source>
</evidence>
<evidence type="ECO:0000313" key="4">
    <source>
        <dbReference type="Proteomes" id="UP000630142"/>
    </source>
</evidence>
<accession>A0A8J3DPB1</accession>
<organism evidence="3 4">
    <name type="scientific">Tianweitania populi</name>
    <dbReference type="NCBI Taxonomy" id="1607949"/>
    <lineage>
        <taxon>Bacteria</taxon>
        <taxon>Pseudomonadati</taxon>
        <taxon>Pseudomonadota</taxon>
        <taxon>Alphaproteobacteria</taxon>
        <taxon>Hyphomicrobiales</taxon>
        <taxon>Phyllobacteriaceae</taxon>
        <taxon>Tianweitania</taxon>
    </lineage>
</organism>